<evidence type="ECO:0000259" key="2">
    <source>
        <dbReference type="Pfam" id="PF09361"/>
    </source>
</evidence>
<dbReference type="KEGG" id="spai:FPZ24_01415"/>
<dbReference type="InterPro" id="IPR010127">
    <property type="entry name" value="Phasin_subfam-1"/>
</dbReference>
<dbReference type="AlphaFoldDB" id="A0A5B8LEX6"/>
<reference evidence="3 4" key="1">
    <citation type="submission" date="2019-07" db="EMBL/GenBank/DDBJ databases">
        <title>Full genome sequence of Sphingomonas sp. 4R-6-7(HKS19).</title>
        <authorList>
            <person name="Im W.-T."/>
        </authorList>
    </citation>
    <scope>NUCLEOTIDE SEQUENCE [LARGE SCALE GENOMIC DNA]</scope>
    <source>
        <strain evidence="3 4">HKS19</strain>
    </source>
</reference>
<feature type="domain" description="Phasin" evidence="2">
    <location>
        <begin position="117"/>
        <end position="216"/>
    </location>
</feature>
<dbReference type="Pfam" id="PF09361">
    <property type="entry name" value="Phasin_2"/>
    <property type="match status" value="1"/>
</dbReference>
<dbReference type="NCBIfam" id="TIGR01841">
    <property type="entry name" value="phasin"/>
    <property type="match status" value="1"/>
</dbReference>
<evidence type="ECO:0000313" key="4">
    <source>
        <dbReference type="Proteomes" id="UP000315673"/>
    </source>
</evidence>
<name>A0A5B8LEX6_9SPHN</name>
<dbReference type="InterPro" id="IPR018968">
    <property type="entry name" value="Phasin"/>
</dbReference>
<dbReference type="EMBL" id="CP042306">
    <property type="protein sequence ID" value="QDZ06295.1"/>
    <property type="molecule type" value="Genomic_DNA"/>
</dbReference>
<dbReference type="RefSeq" id="WP_146569379.1">
    <property type="nucleotide sequence ID" value="NZ_CP042306.1"/>
</dbReference>
<dbReference type="Proteomes" id="UP000315673">
    <property type="component" value="Chromosome"/>
</dbReference>
<proteinExistence type="predicted"/>
<keyword evidence="4" id="KW-1185">Reference proteome</keyword>
<organism evidence="3 4">
    <name type="scientific">Sphingomonas panacisoli</name>
    <dbReference type="NCBI Taxonomy" id="1813879"/>
    <lineage>
        <taxon>Bacteria</taxon>
        <taxon>Pseudomonadati</taxon>
        <taxon>Pseudomonadota</taxon>
        <taxon>Alphaproteobacteria</taxon>
        <taxon>Sphingomonadales</taxon>
        <taxon>Sphingomonadaceae</taxon>
        <taxon>Sphingomonas</taxon>
    </lineage>
</organism>
<evidence type="ECO:0000313" key="3">
    <source>
        <dbReference type="EMBL" id="QDZ06295.1"/>
    </source>
</evidence>
<protein>
    <submittedName>
        <fullName evidence="3">Phasin family protein</fullName>
    </submittedName>
</protein>
<dbReference type="OrthoDB" id="8479795at2"/>
<accession>A0A5B8LEX6</accession>
<sequence length="227" mass="23820">MASKTPVSKTPARKPAAKKPAVVKASPVETAPVVVAEAPAAEQPVWPVVETPAAKAVVTAVTETIPAAVAEAAPAIKKEVTKMTDTIKDAAEKGQAYFTDFTAKAKDAAAKGQKAFEDMNEFNKGNVEALVESGKIAATGLQTLGQGYADYARRQFEGTTAAFKSFAGVKSPTEFFKLHSDFVRSQFDSMVAETSKNTEAFIKLAGDVAKPISNRVAVAAEKLKVAA</sequence>
<gene>
    <name evidence="3" type="ORF">FPZ24_01415</name>
</gene>
<evidence type="ECO:0000256" key="1">
    <source>
        <dbReference type="SAM" id="MobiDB-lite"/>
    </source>
</evidence>
<feature type="region of interest" description="Disordered" evidence="1">
    <location>
        <begin position="1"/>
        <end position="25"/>
    </location>
</feature>